<name>A0A915IFM2_ROMCU</name>
<dbReference type="AlphaFoldDB" id="A0A915IFM2"/>
<dbReference type="CDD" id="cd09917">
    <property type="entry name" value="F-box_SF"/>
    <property type="match status" value="1"/>
</dbReference>
<reference evidence="4" key="1">
    <citation type="submission" date="2022-11" db="UniProtKB">
        <authorList>
            <consortium name="WormBaseParasite"/>
        </authorList>
    </citation>
    <scope>IDENTIFICATION</scope>
</reference>
<accession>A0A915IFM2</accession>
<proteinExistence type="predicted"/>
<dbReference type="Gene3D" id="1.20.1280.50">
    <property type="match status" value="1"/>
</dbReference>
<dbReference type="SUPFAM" id="SSF81383">
    <property type="entry name" value="F-box domain"/>
    <property type="match status" value="1"/>
</dbReference>
<feature type="domain" description="F-box" evidence="2">
    <location>
        <begin position="25"/>
        <end position="71"/>
    </location>
</feature>
<dbReference type="Pfam" id="PF00646">
    <property type="entry name" value="F-box"/>
    <property type="match status" value="1"/>
</dbReference>
<evidence type="ECO:0000313" key="4">
    <source>
        <dbReference type="WBParaSite" id="nRc.2.0.1.t12986-RA"/>
    </source>
</evidence>
<evidence type="ECO:0000256" key="1">
    <source>
        <dbReference type="SAM" id="MobiDB-lite"/>
    </source>
</evidence>
<dbReference type="SMART" id="SM00256">
    <property type="entry name" value="FBOX"/>
    <property type="match status" value="1"/>
</dbReference>
<evidence type="ECO:0000259" key="2">
    <source>
        <dbReference type="PROSITE" id="PS50181"/>
    </source>
</evidence>
<dbReference type="PROSITE" id="PS50181">
    <property type="entry name" value="FBOX"/>
    <property type="match status" value="1"/>
</dbReference>
<feature type="region of interest" description="Disordered" evidence="1">
    <location>
        <begin position="1"/>
        <end position="23"/>
    </location>
</feature>
<dbReference type="InterPro" id="IPR036047">
    <property type="entry name" value="F-box-like_dom_sf"/>
</dbReference>
<dbReference type="InterPro" id="IPR001810">
    <property type="entry name" value="F-box_dom"/>
</dbReference>
<keyword evidence="3" id="KW-1185">Reference proteome</keyword>
<dbReference type="WBParaSite" id="nRc.2.0.1.t12986-RA">
    <property type="protein sequence ID" value="nRc.2.0.1.t12986-RA"/>
    <property type="gene ID" value="nRc.2.0.1.g12986"/>
</dbReference>
<evidence type="ECO:0000313" key="3">
    <source>
        <dbReference type="Proteomes" id="UP000887565"/>
    </source>
</evidence>
<dbReference type="Proteomes" id="UP000887565">
    <property type="component" value="Unplaced"/>
</dbReference>
<feature type="compositionally biased region" description="Polar residues" evidence="1">
    <location>
        <begin position="1"/>
        <end position="12"/>
    </location>
</feature>
<organism evidence="3 4">
    <name type="scientific">Romanomermis culicivorax</name>
    <name type="common">Nematode worm</name>
    <dbReference type="NCBI Taxonomy" id="13658"/>
    <lineage>
        <taxon>Eukaryota</taxon>
        <taxon>Metazoa</taxon>
        <taxon>Ecdysozoa</taxon>
        <taxon>Nematoda</taxon>
        <taxon>Enoplea</taxon>
        <taxon>Dorylaimia</taxon>
        <taxon>Mermithida</taxon>
        <taxon>Mermithoidea</taxon>
        <taxon>Mermithidae</taxon>
        <taxon>Romanomermis</taxon>
    </lineage>
</organism>
<protein>
    <submittedName>
        <fullName evidence="4">F-box domain-containing protein</fullName>
    </submittedName>
</protein>
<sequence>LDTSYRQKNVWSKNADGDGGDQATNRSQANLYFDLLKKIFAHLTVEDLLRARQVCRMWNDVAMLKQFWELAPLK</sequence>